<dbReference type="InterPro" id="IPR023753">
    <property type="entry name" value="FAD/NAD-binding_dom"/>
</dbReference>
<dbReference type="EMBL" id="DYZA01000064">
    <property type="protein sequence ID" value="HJD96677.1"/>
    <property type="molecule type" value="Genomic_DNA"/>
</dbReference>
<evidence type="ECO:0000313" key="13">
    <source>
        <dbReference type="Proteomes" id="UP000698963"/>
    </source>
</evidence>
<dbReference type="PANTHER" id="PTHR42917:SF2">
    <property type="entry name" value="2,4-DIENOYL-COA REDUCTASE [(2E)-ENOYL-COA-PRODUCING]"/>
    <property type="match status" value="1"/>
</dbReference>
<evidence type="ECO:0000256" key="8">
    <source>
        <dbReference type="ARBA" id="ARBA00023004"/>
    </source>
</evidence>
<reference evidence="12" key="2">
    <citation type="submission" date="2021-09" db="EMBL/GenBank/DDBJ databases">
        <authorList>
            <person name="Gilroy R."/>
        </authorList>
    </citation>
    <scope>NUCLEOTIDE SEQUENCE</scope>
    <source>
        <strain evidence="12">ChiGjej2B2-19336</strain>
    </source>
</reference>
<evidence type="ECO:0000256" key="9">
    <source>
        <dbReference type="ARBA" id="ARBA00023014"/>
    </source>
</evidence>
<dbReference type="Pfam" id="PF07992">
    <property type="entry name" value="Pyr_redox_2"/>
    <property type="match status" value="1"/>
</dbReference>
<evidence type="ECO:0000256" key="6">
    <source>
        <dbReference type="ARBA" id="ARBA00022723"/>
    </source>
</evidence>
<keyword evidence="7" id="KW-0560">Oxidoreductase</keyword>
<gene>
    <name evidence="12" type="ORF">K8W16_03405</name>
</gene>
<dbReference type="GO" id="GO:0046872">
    <property type="term" value="F:metal ion binding"/>
    <property type="evidence" value="ECO:0007669"/>
    <property type="project" value="UniProtKB-KW"/>
</dbReference>
<sequence>MHTPVSLTPLNIHTLSIRNRYVLPGMVTDMAVDGGYVTERLLSYYEERAKGGVGLIIVEATSIDPSGKTFLHGLDISDDRFIPGLRLLTRRVHAHGARIAIQLQHGGGRAHPEFSHMPRRIFSVIPGVFDPDNALVLDEEELARLADAWAKAAVRAKEAGFDAVEIHGASGYLLEQSVSAFTNRRTDGYGGSLEKRLRFPAEVVRSVRAAVGEDYPILYRHTSVEDVPDGNGIDLETTLALCRTLADAGLNAIDITAGMQYCFELMTPPTCMPKAWNAATSLAVKKELGDRLRVILTGRISDVETAEHVVAEGIADFAIMGRALIADSHLVEKFASGREEEICPCVACGQGCVGNADKMIPITCALNPLSGNEASMPRVPKAASSRRVVVIGAGPAGLMAAATAAERGHGVTLLERSDKAGGQINLAAVPPHKEDLLRIARYLYGKAVRAGVHFRFAEEATVDKVRALHPDAVIAAAGSLPIRPRFCAAATDAVLAQDVLRGAPCGQKVLVLGGGLIGCETAEFLAAQGKSVTIVEMQPQLAKDMEWCARVLLMRRLASMQVECRAGNEILSVGSDHSVTVRLSSGREEVLSGFHTLVIAVGCRPDSELASALSATLDCPCISVGDCLKTAKIMDAVHGGFHAALTL</sequence>
<evidence type="ECO:0000256" key="7">
    <source>
        <dbReference type="ARBA" id="ARBA00023002"/>
    </source>
</evidence>
<comment type="caution">
    <text evidence="12">The sequence shown here is derived from an EMBL/GenBank/DDBJ whole genome shotgun (WGS) entry which is preliminary data.</text>
</comment>
<dbReference type="CDD" id="cd02803">
    <property type="entry name" value="OYE_like_FMN_family"/>
    <property type="match status" value="1"/>
</dbReference>
<name>A0A921DS81_9BACT</name>
<comment type="cofactor">
    <cofactor evidence="1">
        <name>FMN</name>
        <dbReference type="ChEBI" id="CHEBI:58210"/>
    </cofactor>
</comment>
<comment type="similarity">
    <text evidence="3">In the N-terminal section; belongs to the NADH:flavin oxidoreductase/NADH oxidase family.</text>
</comment>
<protein>
    <submittedName>
        <fullName evidence="12">FAD-dependent oxidoreductase</fullName>
    </submittedName>
</protein>
<dbReference type="InterPro" id="IPR036188">
    <property type="entry name" value="FAD/NAD-bd_sf"/>
</dbReference>
<keyword evidence="5" id="KW-0288">FMN</keyword>
<feature type="domain" description="NADH:flavin oxidoreductase/NADH oxidase N-terminal" evidence="10">
    <location>
        <begin position="8"/>
        <end position="340"/>
    </location>
</feature>
<organism evidence="12 13">
    <name type="scientific">Mailhella massiliensis</name>
    <dbReference type="NCBI Taxonomy" id="1903261"/>
    <lineage>
        <taxon>Bacteria</taxon>
        <taxon>Pseudomonadati</taxon>
        <taxon>Thermodesulfobacteriota</taxon>
        <taxon>Desulfovibrionia</taxon>
        <taxon>Desulfovibrionales</taxon>
        <taxon>Desulfovibrionaceae</taxon>
        <taxon>Mailhella</taxon>
    </lineage>
</organism>
<evidence type="ECO:0000256" key="3">
    <source>
        <dbReference type="ARBA" id="ARBA00011048"/>
    </source>
</evidence>
<dbReference type="SUPFAM" id="SSF51971">
    <property type="entry name" value="Nucleotide-binding domain"/>
    <property type="match status" value="1"/>
</dbReference>
<dbReference type="RefSeq" id="WP_304121165.1">
    <property type="nucleotide sequence ID" value="NZ_DYZA01000064.1"/>
</dbReference>
<dbReference type="SUPFAM" id="SSF51395">
    <property type="entry name" value="FMN-linked oxidoreductases"/>
    <property type="match status" value="1"/>
</dbReference>
<evidence type="ECO:0000256" key="2">
    <source>
        <dbReference type="ARBA" id="ARBA00001966"/>
    </source>
</evidence>
<dbReference type="GO" id="GO:0051536">
    <property type="term" value="F:iron-sulfur cluster binding"/>
    <property type="evidence" value="ECO:0007669"/>
    <property type="project" value="UniProtKB-KW"/>
</dbReference>
<proteinExistence type="inferred from homology"/>
<dbReference type="Gene3D" id="3.20.20.70">
    <property type="entry name" value="Aldolase class I"/>
    <property type="match status" value="1"/>
</dbReference>
<dbReference type="InterPro" id="IPR001155">
    <property type="entry name" value="OxRdtase_FMN_N"/>
</dbReference>
<reference evidence="12" key="1">
    <citation type="journal article" date="2021" name="PeerJ">
        <title>Extensive microbial diversity within the chicken gut microbiome revealed by metagenomics and culture.</title>
        <authorList>
            <person name="Gilroy R."/>
            <person name="Ravi A."/>
            <person name="Getino M."/>
            <person name="Pursley I."/>
            <person name="Horton D.L."/>
            <person name="Alikhan N.F."/>
            <person name="Baker D."/>
            <person name="Gharbi K."/>
            <person name="Hall N."/>
            <person name="Watson M."/>
            <person name="Adriaenssens E.M."/>
            <person name="Foster-Nyarko E."/>
            <person name="Jarju S."/>
            <person name="Secka A."/>
            <person name="Antonio M."/>
            <person name="Oren A."/>
            <person name="Chaudhuri R.R."/>
            <person name="La Ragione R."/>
            <person name="Hildebrand F."/>
            <person name="Pallen M.J."/>
        </authorList>
    </citation>
    <scope>NUCLEOTIDE SEQUENCE</scope>
    <source>
        <strain evidence="12">ChiGjej2B2-19336</strain>
    </source>
</reference>
<comment type="cofactor">
    <cofactor evidence="2">
        <name>[4Fe-4S] cluster</name>
        <dbReference type="ChEBI" id="CHEBI:49883"/>
    </cofactor>
</comment>
<dbReference type="PRINTS" id="PR00368">
    <property type="entry name" value="FADPNR"/>
</dbReference>
<keyword evidence="4" id="KW-0285">Flavoprotein</keyword>
<evidence type="ECO:0000256" key="4">
    <source>
        <dbReference type="ARBA" id="ARBA00022630"/>
    </source>
</evidence>
<keyword evidence="8" id="KW-0408">Iron</keyword>
<keyword evidence="9" id="KW-0411">Iron-sulfur</keyword>
<evidence type="ECO:0000256" key="1">
    <source>
        <dbReference type="ARBA" id="ARBA00001917"/>
    </source>
</evidence>
<keyword evidence="6" id="KW-0479">Metal-binding</keyword>
<dbReference type="InterPro" id="IPR013785">
    <property type="entry name" value="Aldolase_TIM"/>
</dbReference>
<evidence type="ECO:0000256" key="5">
    <source>
        <dbReference type="ARBA" id="ARBA00022643"/>
    </source>
</evidence>
<dbReference type="Proteomes" id="UP000698963">
    <property type="component" value="Unassembled WGS sequence"/>
</dbReference>
<evidence type="ECO:0000259" key="10">
    <source>
        <dbReference type="Pfam" id="PF00724"/>
    </source>
</evidence>
<dbReference type="Pfam" id="PF00724">
    <property type="entry name" value="Oxidored_FMN"/>
    <property type="match status" value="1"/>
</dbReference>
<evidence type="ECO:0000313" key="12">
    <source>
        <dbReference type="EMBL" id="HJD96677.1"/>
    </source>
</evidence>
<dbReference type="GO" id="GO:0010181">
    <property type="term" value="F:FMN binding"/>
    <property type="evidence" value="ECO:0007669"/>
    <property type="project" value="InterPro"/>
</dbReference>
<dbReference type="SUPFAM" id="SSF51905">
    <property type="entry name" value="FAD/NAD(P)-binding domain"/>
    <property type="match status" value="1"/>
</dbReference>
<dbReference type="GO" id="GO:0016491">
    <property type="term" value="F:oxidoreductase activity"/>
    <property type="evidence" value="ECO:0007669"/>
    <property type="project" value="UniProtKB-KW"/>
</dbReference>
<dbReference type="Gene3D" id="3.40.50.720">
    <property type="entry name" value="NAD(P)-binding Rossmann-like Domain"/>
    <property type="match status" value="1"/>
</dbReference>
<feature type="domain" description="FAD/NAD(P)-binding" evidence="11">
    <location>
        <begin position="387"/>
        <end position="615"/>
    </location>
</feature>
<dbReference type="InterPro" id="IPR051793">
    <property type="entry name" value="NADH:flavin_oxidoreductase"/>
</dbReference>
<dbReference type="PANTHER" id="PTHR42917">
    <property type="entry name" value="2,4-DIENOYL-COA REDUCTASE"/>
    <property type="match status" value="1"/>
</dbReference>
<accession>A0A921DS81</accession>
<dbReference type="Gene3D" id="3.50.50.60">
    <property type="entry name" value="FAD/NAD(P)-binding domain"/>
    <property type="match status" value="1"/>
</dbReference>
<evidence type="ECO:0000259" key="11">
    <source>
        <dbReference type="Pfam" id="PF07992"/>
    </source>
</evidence>
<dbReference type="AlphaFoldDB" id="A0A921DS81"/>